<organism evidence="1 2">
    <name type="scientific">Pyrus ussuriensis x Pyrus communis</name>
    <dbReference type="NCBI Taxonomy" id="2448454"/>
    <lineage>
        <taxon>Eukaryota</taxon>
        <taxon>Viridiplantae</taxon>
        <taxon>Streptophyta</taxon>
        <taxon>Embryophyta</taxon>
        <taxon>Tracheophyta</taxon>
        <taxon>Spermatophyta</taxon>
        <taxon>Magnoliopsida</taxon>
        <taxon>eudicotyledons</taxon>
        <taxon>Gunneridae</taxon>
        <taxon>Pentapetalae</taxon>
        <taxon>rosids</taxon>
        <taxon>fabids</taxon>
        <taxon>Rosales</taxon>
        <taxon>Rosaceae</taxon>
        <taxon>Amygdaloideae</taxon>
        <taxon>Maleae</taxon>
        <taxon>Pyrus</taxon>
    </lineage>
</organism>
<keyword evidence="2" id="KW-1185">Reference proteome</keyword>
<evidence type="ECO:0000313" key="1">
    <source>
        <dbReference type="EMBL" id="KAB2597870.1"/>
    </source>
</evidence>
<comment type="caution">
    <text evidence="1">The sequence shown here is derived from an EMBL/GenBank/DDBJ whole genome shotgun (WGS) entry which is preliminary data.</text>
</comment>
<dbReference type="EMBL" id="SMOL01000768">
    <property type="protein sequence ID" value="KAB2597870.1"/>
    <property type="molecule type" value="Genomic_DNA"/>
</dbReference>
<accession>A0A5N5F9S5</accession>
<evidence type="ECO:0000313" key="2">
    <source>
        <dbReference type="Proteomes" id="UP000327157"/>
    </source>
</evidence>
<sequence length="125" mass="13774">MVKVTHGSRMRPPRVNKTELITIIQILLSQSIDLFTIPHRGLKTLHQTRPEAMHEPPNACTRRSLEFFSSAWAFMCASTPSPNHSAKSAATCPAGEPELTAAILGCRVPPTRLRLQKAFLFAVAV</sequence>
<reference evidence="2" key="2">
    <citation type="submission" date="2019-10" db="EMBL/GenBank/DDBJ databases">
        <title>A de novo genome assembly of a pear dwarfing rootstock.</title>
        <authorList>
            <person name="Wang F."/>
            <person name="Wang J."/>
            <person name="Li S."/>
            <person name="Zhang Y."/>
            <person name="Fang M."/>
            <person name="Ma L."/>
            <person name="Zhao Y."/>
            <person name="Jiang S."/>
        </authorList>
    </citation>
    <scope>NUCLEOTIDE SEQUENCE [LARGE SCALE GENOMIC DNA]</scope>
</reference>
<dbReference type="Proteomes" id="UP000327157">
    <property type="component" value="Chromosome 1"/>
</dbReference>
<gene>
    <name evidence="1" type="ORF">D8674_000790</name>
</gene>
<proteinExistence type="predicted"/>
<name>A0A5N5F9S5_9ROSA</name>
<dbReference type="AlphaFoldDB" id="A0A5N5F9S5"/>
<reference evidence="1 2" key="3">
    <citation type="submission" date="2019-11" db="EMBL/GenBank/DDBJ databases">
        <title>A de novo genome assembly of a pear dwarfing rootstock.</title>
        <authorList>
            <person name="Wang F."/>
            <person name="Wang J."/>
            <person name="Li S."/>
            <person name="Zhang Y."/>
            <person name="Fang M."/>
            <person name="Ma L."/>
            <person name="Zhao Y."/>
            <person name="Jiang S."/>
        </authorList>
    </citation>
    <scope>NUCLEOTIDE SEQUENCE [LARGE SCALE GENOMIC DNA]</scope>
    <source>
        <strain evidence="1">S2</strain>
        <tissue evidence="1">Leaf</tissue>
    </source>
</reference>
<reference evidence="1 2" key="1">
    <citation type="submission" date="2019-09" db="EMBL/GenBank/DDBJ databases">
        <authorList>
            <person name="Ou C."/>
        </authorList>
    </citation>
    <scope>NUCLEOTIDE SEQUENCE [LARGE SCALE GENOMIC DNA]</scope>
    <source>
        <strain evidence="1">S2</strain>
        <tissue evidence="1">Leaf</tissue>
    </source>
</reference>
<protein>
    <submittedName>
        <fullName evidence="1">Uncharacterized protein</fullName>
    </submittedName>
</protein>